<feature type="transmembrane region" description="Helical" evidence="1">
    <location>
        <begin position="91"/>
        <end position="112"/>
    </location>
</feature>
<feature type="transmembrane region" description="Helical" evidence="1">
    <location>
        <begin position="223"/>
        <end position="240"/>
    </location>
</feature>
<keyword evidence="1" id="KW-0472">Membrane</keyword>
<keyword evidence="1" id="KW-0812">Transmembrane</keyword>
<evidence type="ECO:0000313" key="3">
    <source>
        <dbReference type="Proteomes" id="UP000652567"/>
    </source>
</evidence>
<feature type="transmembrane region" description="Helical" evidence="1">
    <location>
        <begin position="124"/>
        <end position="143"/>
    </location>
</feature>
<name>A0A928UZS9_9GAMM</name>
<accession>A0A928UZS9</accession>
<evidence type="ECO:0000256" key="1">
    <source>
        <dbReference type="SAM" id="Phobius"/>
    </source>
</evidence>
<dbReference type="RefSeq" id="WP_193907147.1">
    <property type="nucleotide sequence ID" value="NZ_PRDL01000001.1"/>
</dbReference>
<keyword evidence="1" id="KW-1133">Transmembrane helix</keyword>
<feature type="transmembrane region" description="Helical" evidence="1">
    <location>
        <begin position="341"/>
        <end position="360"/>
    </location>
</feature>
<organism evidence="2 3">
    <name type="scientific">Cellvibrio polysaccharolyticus</name>
    <dbReference type="NCBI Taxonomy" id="2082724"/>
    <lineage>
        <taxon>Bacteria</taxon>
        <taxon>Pseudomonadati</taxon>
        <taxon>Pseudomonadota</taxon>
        <taxon>Gammaproteobacteria</taxon>
        <taxon>Cellvibrionales</taxon>
        <taxon>Cellvibrionaceae</taxon>
        <taxon>Cellvibrio</taxon>
    </lineage>
</organism>
<proteinExistence type="predicted"/>
<sequence length="481" mass="53334">MNSSLRVPECARFLGVLFLFCVFTHLMVIANPGFFSHDEWQKYDHVSTAGLGDFVARYGEFKAGPDFGYPVRPLGFIQQGFASIFMVDAPWISHFIEVMVHFANVMVFMLLLGQMQVSRRTINIAALLFVISPLSITSTGWSAASFDRIYPFFAMWAILFAWRIHQAPGAGGWVNYVGLLIAGLCASLSKETAFMLPVLIAVGFLAMELHRTSLRDIFYSPRIYGVCLAIGLPFLMYLLVRLPALLVSFGGDIDSVYEPESTNIVQHLFFYWAYPFVNKALEMSSMQYMSSLRISTGALIHLALLGLVAFHFGWKRAVAYVLLYFVFLVPVISITNNGAHYLYAATPVLSAALAGLLALSLRSGKRLLLAFMVLLVVFSTVRFVQIQSSLYQQGLCQMRLIHSLEAQLPSVGGGEASSFPVLIDTSEASRGYVAVRTFLGRSYPGSPFGHVNFLWNASDFTEEMSAGLSLKMTSACYLKPN</sequence>
<feature type="transmembrane region" description="Helical" evidence="1">
    <location>
        <begin position="12"/>
        <end position="30"/>
    </location>
</feature>
<feature type="transmembrane region" description="Helical" evidence="1">
    <location>
        <begin position="195"/>
        <end position="211"/>
    </location>
</feature>
<comment type="caution">
    <text evidence="2">The sequence shown here is derived from an EMBL/GenBank/DDBJ whole genome shotgun (WGS) entry which is preliminary data.</text>
</comment>
<dbReference type="AlphaFoldDB" id="A0A928UZS9"/>
<evidence type="ECO:0000313" key="2">
    <source>
        <dbReference type="EMBL" id="MBE8716230.1"/>
    </source>
</evidence>
<reference evidence="2" key="1">
    <citation type="submission" date="2018-07" db="EMBL/GenBank/DDBJ databases">
        <title>Genome assembly of strain Ka43.</title>
        <authorList>
            <person name="Kukolya J."/>
            <person name="Nagy I."/>
            <person name="Horvath B."/>
            <person name="Toth A."/>
        </authorList>
    </citation>
    <scope>NUCLEOTIDE SEQUENCE</scope>
    <source>
        <strain evidence="2">KB43</strain>
    </source>
</reference>
<dbReference type="Proteomes" id="UP000652567">
    <property type="component" value="Unassembled WGS sequence"/>
</dbReference>
<feature type="transmembrane region" description="Helical" evidence="1">
    <location>
        <begin position="367"/>
        <end position="384"/>
    </location>
</feature>
<feature type="transmembrane region" description="Helical" evidence="1">
    <location>
        <begin position="292"/>
        <end position="310"/>
    </location>
</feature>
<feature type="transmembrane region" description="Helical" evidence="1">
    <location>
        <begin position="317"/>
        <end position="335"/>
    </location>
</feature>
<dbReference type="EMBL" id="PRDL01000001">
    <property type="protein sequence ID" value="MBE8716230.1"/>
    <property type="molecule type" value="Genomic_DNA"/>
</dbReference>
<gene>
    <name evidence="2" type="ORF">C4F51_03410</name>
</gene>
<protein>
    <submittedName>
        <fullName evidence="2">Uncharacterized protein</fullName>
    </submittedName>
</protein>
<keyword evidence="3" id="KW-1185">Reference proteome</keyword>